<keyword evidence="5" id="KW-1185">Reference proteome</keyword>
<evidence type="ECO:0000256" key="3">
    <source>
        <dbReference type="PROSITE-ProRule" id="PRU00339"/>
    </source>
</evidence>
<comment type="caution">
    <text evidence="4">The sequence shown here is derived from an EMBL/GenBank/DDBJ whole genome shotgun (WGS) entry which is preliminary data.</text>
</comment>
<dbReference type="AlphaFoldDB" id="A0A839V260"/>
<evidence type="ECO:0008006" key="6">
    <source>
        <dbReference type="Google" id="ProtNLM"/>
    </source>
</evidence>
<dbReference type="PROSITE" id="PS50005">
    <property type="entry name" value="TPR"/>
    <property type="match status" value="2"/>
</dbReference>
<keyword evidence="1" id="KW-0677">Repeat</keyword>
<dbReference type="RefSeq" id="WP_183275312.1">
    <property type="nucleotide sequence ID" value="NZ_JACHXV010000009.1"/>
</dbReference>
<dbReference type="SUPFAM" id="SSF48452">
    <property type="entry name" value="TPR-like"/>
    <property type="match status" value="1"/>
</dbReference>
<dbReference type="Gene3D" id="1.25.40.10">
    <property type="entry name" value="Tetratricopeptide repeat domain"/>
    <property type="match status" value="1"/>
</dbReference>
<dbReference type="Pfam" id="PF13432">
    <property type="entry name" value="TPR_16"/>
    <property type="match status" value="1"/>
</dbReference>
<dbReference type="EMBL" id="JACHXV010000009">
    <property type="protein sequence ID" value="MBB3174594.1"/>
    <property type="molecule type" value="Genomic_DNA"/>
</dbReference>
<dbReference type="InterPro" id="IPR051012">
    <property type="entry name" value="CellSynth/LPSAsmb/PSIAsmb"/>
</dbReference>
<evidence type="ECO:0000313" key="5">
    <source>
        <dbReference type="Proteomes" id="UP000557688"/>
    </source>
</evidence>
<name>A0A839V260_9PROT</name>
<dbReference type="PANTHER" id="PTHR45586:SF1">
    <property type="entry name" value="LIPOPOLYSACCHARIDE ASSEMBLY PROTEIN B"/>
    <property type="match status" value="1"/>
</dbReference>
<dbReference type="InterPro" id="IPR011990">
    <property type="entry name" value="TPR-like_helical_dom_sf"/>
</dbReference>
<gene>
    <name evidence="4" type="ORF">FHR90_002439</name>
</gene>
<dbReference type="Gene3D" id="3.40.50.2000">
    <property type="entry name" value="Glycogen Phosphorylase B"/>
    <property type="match status" value="1"/>
</dbReference>
<dbReference type="PANTHER" id="PTHR45586">
    <property type="entry name" value="TPR REPEAT-CONTAINING PROTEIN PA4667"/>
    <property type="match status" value="1"/>
</dbReference>
<dbReference type="Proteomes" id="UP000557688">
    <property type="component" value="Unassembled WGS sequence"/>
</dbReference>
<dbReference type="SMART" id="SM00028">
    <property type="entry name" value="TPR"/>
    <property type="match status" value="4"/>
</dbReference>
<evidence type="ECO:0000256" key="2">
    <source>
        <dbReference type="ARBA" id="ARBA00022803"/>
    </source>
</evidence>
<evidence type="ECO:0000256" key="1">
    <source>
        <dbReference type="ARBA" id="ARBA00022737"/>
    </source>
</evidence>
<feature type="repeat" description="TPR" evidence="3">
    <location>
        <begin position="65"/>
        <end position="98"/>
    </location>
</feature>
<organism evidence="4 5">
    <name type="scientific">Endobacter medicaginis</name>
    <dbReference type="NCBI Taxonomy" id="1181271"/>
    <lineage>
        <taxon>Bacteria</taxon>
        <taxon>Pseudomonadati</taxon>
        <taxon>Pseudomonadota</taxon>
        <taxon>Alphaproteobacteria</taxon>
        <taxon>Acetobacterales</taxon>
        <taxon>Acetobacteraceae</taxon>
        <taxon>Endobacter</taxon>
    </lineage>
</organism>
<reference evidence="4 5" key="1">
    <citation type="submission" date="2020-08" db="EMBL/GenBank/DDBJ databases">
        <title>Genomic Encyclopedia of Type Strains, Phase III (KMG-III): the genomes of soil and plant-associated and newly described type strains.</title>
        <authorList>
            <person name="Whitman W."/>
        </authorList>
    </citation>
    <scope>NUCLEOTIDE SEQUENCE [LARGE SCALE GENOMIC DNA]</scope>
    <source>
        <strain evidence="4 5">CECT 8088</strain>
    </source>
</reference>
<proteinExistence type="predicted"/>
<evidence type="ECO:0000313" key="4">
    <source>
        <dbReference type="EMBL" id="MBB3174594.1"/>
    </source>
</evidence>
<dbReference type="InterPro" id="IPR019734">
    <property type="entry name" value="TPR_rpt"/>
</dbReference>
<feature type="repeat" description="TPR" evidence="3">
    <location>
        <begin position="99"/>
        <end position="132"/>
    </location>
</feature>
<sequence>MNDDAHGRALLSAGEWSAAQAYWSARRPADSTALANLAAAWHGSGRHDLAVLTAQAAIRADERDWAGWGALGNALAGHGEFDAAIAAFAQAVRRAPNHATLLANLAVTCRDAGQPELAIQALDQAIALEPGNAQFLTDRAVALLSAGRLRDGFEAFEQRWQLDDMPAAPFAVPSWRGENPAGLRIGLFEEGGFGDTLQFVRYAPLLAERGARVVLYVRPPLRRLLSQLPGIEHVVSDDATQTQIGPLDRQCSLMSLPAAFGTDLHSVPSASWLHAEPASRSTWADRLDALCDDGLRIGLVWAGQCRAQPHQAAMDRRRSMPLAAMAALAGPGRRLISLQIGPEAAQPPPPGMELVDLTSQIGDFADTAALVANLDVVVAVDTSTAHLAASMGVKVLLLSRYDQCWRWLAGRETSPWYPSLQILRQDRPGDWSGPIARADRALSALRPRLRADRLSVEDALA</sequence>
<keyword evidence="2 3" id="KW-0802">TPR repeat</keyword>
<dbReference type="SUPFAM" id="SSF53756">
    <property type="entry name" value="UDP-Glycosyltransferase/glycogen phosphorylase"/>
    <property type="match status" value="1"/>
</dbReference>
<accession>A0A839V260</accession>
<protein>
    <recommendedName>
        <fullName evidence="6">Tetratricopeptide repeat protein</fullName>
    </recommendedName>
</protein>